<proteinExistence type="predicted"/>
<evidence type="ECO:0000313" key="3">
    <source>
        <dbReference type="Proteomes" id="UP000568877"/>
    </source>
</evidence>
<sequence>MTILSQITKKKRKILIIACSGMAFFILGMMLSDKSGDLPILPLIGFIVFIISILYAVYGLRCPLVLDRHHSCHNETPPLPVFI</sequence>
<evidence type="ECO:0000256" key="1">
    <source>
        <dbReference type="SAM" id="Phobius"/>
    </source>
</evidence>
<protein>
    <submittedName>
        <fullName evidence="2">Uncharacterized protein</fullName>
    </submittedName>
</protein>
<organism evidence="2 3">
    <name type="scientific">Candidatus Hakubella thermalkaliphila</name>
    <dbReference type="NCBI Taxonomy" id="2754717"/>
    <lineage>
        <taxon>Bacteria</taxon>
        <taxon>Bacillati</taxon>
        <taxon>Actinomycetota</taxon>
        <taxon>Actinomycetota incertae sedis</taxon>
        <taxon>Candidatus Hakubellales</taxon>
        <taxon>Candidatus Hakubellaceae</taxon>
        <taxon>Candidatus Hakubella</taxon>
    </lineage>
</organism>
<feature type="transmembrane region" description="Helical" evidence="1">
    <location>
        <begin position="14"/>
        <end position="32"/>
    </location>
</feature>
<name>A0A6V8PM18_9ACTN</name>
<evidence type="ECO:0000313" key="2">
    <source>
        <dbReference type="EMBL" id="GFP33180.1"/>
    </source>
</evidence>
<keyword evidence="1" id="KW-1133">Transmembrane helix</keyword>
<keyword evidence="1" id="KW-0472">Membrane</keyword>
<feature type="non-terminal residue" evidence="2">
    <location>
        <position position="83"/>
    </location>
</feature>
<comment type="caution">
    <text evidence="2">The sequence shown here is derived from an EMBL/GenBank/DDBJ whole genome shotgun (WGS) entry which is preliminary data.</text>
</comment>
<keyword evidence="1" id="KW-0812">Transmembrane</keyword>
<dbReference type="EMBL" id="BLSA01000312">
    <property type="protein sequence ID" value="GFP33180.1"/>
    <property type="molecule type" value="Genomic_DNA"/>
</dbReference>
<gene>
    <name evidence="2" type="ORF">HKBW3S42_01501</name>
</gene>
<feature type="transmembrane region" description="Helical" evidence="1">
    <location>
        <begin position="38"/>
        <end position="58"/>
    </location>
</feature>
<dbReference type="AlphaFoldDB" id="A0A6V8PM18"/>
<accession>A0A6V8PM18</accession>
<dbReference type="Proteomes" id="UP000568877">
    <property type="component" value="Unassembled WGS sequence"/>
</dbReference>
<reference evidence="2 3" key="1">
    <citation type="journal article" date="2020" name="Front. Microbiol.">
        <title>Single-cell genomics of novel Actinobacteria with the Wood-Ljungdahl pathway discovered in a serpentinizing system.</title>
        <authorList>
            <person name="Merino N."/>
            <person name="Kawai M."/>
            <person name="Boyd E.S."/>
            <person name="Colman D.R."/>
            <person name="McGlynn S.E."/>
            <person name="Nealson K.H."/>
            <person name="Kurokawa K."/>
            <person name="Hongoh Y."/>
        </authorList>
    </citation>
    <scope>NUCLEOTIDE SEQUENCE [LARGE SCALE GENOMIC DNA]</scope>
    <source>
        <strain evidence="2 3">S42</strain>
    </source>
</reference>